<feature type="domain" description="MYND-type" evidence="6">
    <location>
        <begin position="466"/>
        <end position="516"/>
    </location>
</feature>
<evidence type="ECO:0000313" key="7">
    <source>
        <dbReference type="EMBL" id="KAF5334218.1"/>
    </source>
</evidence>
<gene>
    <name evidence="7" type="ORF">D9611_014323</name>
</gene>
<feature type="region of interest" description="Disordered" evidence="5">
    <location>
        <begin position="1"/>
        <end position="23"/>
    </location>
</feature>
<evidence type="ECO:0000259" key="6">
    <source>
        <dbReference type="PROSITE" id="PS50865"/>
    </source>
</evidence>
<keyword evidence="8" id="KW-1185">Reference proteome</keyword>
<dbReference type="SUPFAM" id="SSF144232">
    <property type="entry name" value="HIT/MYND zinc finger-like"/>
    <property type="match status" value="1"/>
</dbReference>
<dbReference type="Proteomes" id="UP000541558">
    <property type="component" value="Unassembled WGS sequence"/>
</dbReference>
<dbReference type="OrthoDB" id="57654at2759"/>
<comment type="caution">
    <text evidence="7">The sequence shown here is derived from an EMBL/GenBank/DDBJ whole genome shotgun (WGS) entry which is preliminary data.</text>
</comment>
<accession>A0A8H5C3C5</accession>
<name>A0A8H5C3C5_9AGAR</name>
<evidence type="ECO:0000256" key="3">
    <source>
        <dbReference type="ARBA" id="ARBA00022833"/>
    </source>
</evidence>
<evidence type="ECO:0000256" key="1">
    <source>
        <dbReference type="ARBA" id="ARBA00022723"/>
    </source>
</evidence>
<dbReference type="GO" id="GO:0008270">
    <property type="term" value="F:zinc ion binding"/>
    <property type="evidence" value="ECO:0007669"/>
    <property type="project" value="UniProtKB-KW"/>
</dbReference>
<keyword evidence="3" id="KW-0862">Zinc</keyword>
<protein>
    <recommendedName>
        <fullName evidence="6">MYND-type domain-containing protein</fullName>
    </recommendedName>
</protein>
<evidence type="ECO:0000256" key="2">
    <source>
        <dbReference type="ARBA" id="ARBA00022771"/>
    </source>
</evidence>
<keyword evidence="1" id="KW-0479">Metal-binding</keyword>
<dbReference type="Pfam" id="PF01753">
    <property type="entry name" value="zf-MYND"/>
    <property type="match status" value="1"/>
</dbReference>
<dbReference type="EMBL" id="JAACJK010000074">
    <property type="protein sequence ID" value="KAF5334218.1"/>
    <property type="molecule type" value="Genomic_DNA"/>
</dbReference>
<reference evidence="7 8" key="1">
    <citation type="journal article" date="2020" name="ISME J.">
        <title>Uncovering the hidden diversity of litter-decomposition mechanisms in mushroom-forming fungi.</title>
        <authorList>
            <person name="Floudas D."/>
            <person name="Bentzer J."/>
            <person name="Ahren D."/>
            <person name="Johansson T."/>
            <person name="Persson P."/>
            <person name="Tunlid A."/>
        </authorList>
    </citation>
    <scope>NUCLEOTIDE SEQUENCE [LARGE SCALE GENOMIC DNA]</scope>
    <source>
        <strain evidence="7 8">CBS 175.51</strain>
    </source>
</reference>
<evidence type="ECO:0000256" key="5">
    <source>
        <dbReference type="SAM" id="MobiDB-lite"/>
    </source>
</evidence>
<organism evidence="7 8">
    <name type="scientific">Ephemerocybe angulata</name>
    <dbReference type="NCBI Taxonomy" id="980116"/>
    <lineage>
        <taxon>Eukaryota</taxon>
        <taxon>Fungi</taxon>
        <taxon>Dikarya</taxon>
        <taxon>Basidiomycota</taxon>
        <taxon>Agaricomycotina</taxon>
        <taxon>Agaricomycetes</taxon>
        <taxon>Agaricomycetidae</taxon>
        <taxon>Agaricales</taxon>
        <taxon>Agaricineae</taxon>
        <taxon>Psathyrellaceae</taxon>
        <taxon>Ephemerocybe</taxon>
    </lineage>
</organism>
<dbReference type="InterPro" id="IPR002893">
    <property type="entry name" value="Znf_MYND"/>
</dbReference>
<evidence type="ECO:0000256" key="4">
    <source>
        <dbReference type="PROSITE-ProRule" id="PRU00134"/>
    </source>
</evidence>
<proteinExistence type="predicted"/>
<keyword evidence="2 4" id="KW-0863">Zinc-finger</keyword>
<dbReference type="AlphaFoldDB" id="A0A8H5C3C5"/>
<dbReference type="PROSITE" id="PS50865">
    <property type="entry name" value="ZF_MYND_2"/>
    <property type="match status" value="1"/>
</dbReference>
<evidence type="ECO:0000313" key="8">
    <source>
        <dbReference type="Proteomes" id="UP000541558"/>
    </source>
</evidence>
<dbReference type="Gene3D" id="6.10.140.2220">
    <property type="match status" value="1"/>
</dbReference>
<sequence>MSQYRSSTGRPFSGSTNGTYPDSQSKEFRELLAHRKDNDVGIYLLRKADAGDFKVLEVALRALCADLVPPQIPYNLETATQRHTREKNWQSASAAMFDVAKTCASFIGYEKFGPQLSYSLERTEMLMTEYFKRIMDSWSGILSWLVTFAVRAPTATYPSRVYSAALACLHDILGGIPANNDWRTELLEKPETMDCFFIYLRYYEKLQRSGEYRFDSRTHECLRKILEFYVHSPPHDLYTSFITRILSVSKATRETILSSLVSHGVGGVEDRFAKNLEDFNSMGNLLSTYAMLAILVIKDPRAFAMFYRKRFFSQLVEAYFITVKQAAIFCGLHPTKDALRHSRLLQISASLLNLLRAMIHSPHSPKLILLAIKHNAIPCVLLCMANSDMVATDDSTLKSFSRCFEFLRTYLSNSDMYIAGPNELQQILSNSCALGRIQSNPLWGPIWNITLKTLEQRKNCEFNTQSSICSNLMHNSKERSPPSGSALSQCGKCLSVAYCSSECQREDWTSIHREECEKLCQDKTSPRLITSVTEEMRHNQLGYLEHCMSGDSFETLRPPELGVDQPILVAHDFTRQGTHAHYYRYSRPLSEVWCVRNVSTAWKERIARCVADVTSNPGEAVMAMAFFPHSADWSIYLAGVLTLRADTGRFQVSKSVFVPIPTQNA</sequence>